<evidence type="ECO:0000256" key="6">
    <source>
        <dbReference type="ARBA" id="ARBA00023239"/>
    </source>
</evidence>
<reference evidence="8" key="2">
    <citation type="submission" date="2021-03" db="EMBL/GenBank/DDBJ databases">
        <authorList>
            <person name="Artuso I."/>
            <person name="Turrini P."/>
            <person name="Pirolo M."/>
            <person name="Lugli G.A."/>
            <person name="Ventura M."/>
            <person name="Visca P."/>
        </authorList>
    </citation>
    <scope>NUCLEOTIDE SEQUENCE</scope>
    <source>
        <strain evidence="8">LMG 26462</strain>
    </source>
</reference>
<dbReference type="AlphaFoldDB" id="A0A9X1ACK3"/>
<evidence type="ECO:0000256" key="5">
    <source>
        <dbReference type="ARBA" id="ARBA00022793"/>
    </source>
</evidence>
<dbReference type="GO" id="GO:0000255">
    <property type="term" value="P:allantoin metabolic process"/>
    <property type="evidence" value="ECO:0007669"/>
    <property type="project" value="InterPro"/>
</dbReference>
<dbReference type="GO" id="GO:0051997">
    <property type="term" value="F:2-oxo-4-hydroxy-4-carboxy-5-ureidoimidazoline decarboxylase activity"/>
    <property type="evidence" value="ECO:0007669"/>
    <property type="project" value="UniProtKB-EC"/>
</dbReference>
<dbReference type="PANTHER" id="PTHR43466:SF1">
    <property type="entry name" value="2-OXO-4-HYDROXY-4-CARBOXY-5-UREIDOIMIDAZOLINE DECARBOXYLASE-RELATED"/>
    <property type="match status" value="1"/>
</dbReference>
<evidence type="ECO:0000313" key="9">
    <source>
        <dbReference type="Proteomes" id="UP001138921"/>
    </source>
</evidence>
<gene>
    <name evidence="8" type="primary">uraD</name>
    <name evidence="8" type="ORF">J1C56_16575</name>
</gene>
<reference evidence="8" key="1">
    <citation type="journal article" date="2021" name="Microorganisms">
        <title>Phylogenomic Reconstruction and Metabolic Potential of the Genus Aminobacter.</title>
        <authorList>
            <person name="Artuso I."/>
            <person name="Turrini P."/>
            <person name="Pirolo M."/>
            <person name="Lugli G.A."/>
            <person name="Ventura M."/>
            <person name="Visca P."/>
        </authorList>
    </citation>
    <scope>NUCLEOTIDE SEQUENCE</scope>
    <source>
        <strain evidence="8">LMG 26462</strain>
    </source>
</reference>
<evidence type="ECO:0000259" key="7">
    <source>
        <dbReference type="Pfam" id="PF09349"/>
    </source>
</evidence>
<dbReference type="EC" id="4.1.1.97" evidence="3"/>
<dbReference type="Proteomes" id="UP001138921">
    <property type="component" value="Unassembled WGS sequence"/>
</dbReference>
<evidence type="ECO:0000313" key="8">
    <source>
        <dbReference type="EMBL" id="MBT1157213.1"/>
    </source>
</evidence>
<organism evidence="8 9">
    <name type="scientific">Aminobacter anthyllidis</name>
    <dbReference type="NCBI Taxonomy" id="1035067"/>
    <lineage>
        <taxon>Bacteria</taxon>
        <taxon>Pseudomonadati</taxon>
        <taxon>Pseudomonadota</taxon>
        <taxon>Alphaproteobacteria</taxon>
        <taxon>Hyphomicrobiales</taxon>
        <taxon>Phyllobacteriaceae</taxon>
        <taxon>Aminobacter</taxon>
    </lineage>
</organism>
<dbReference type="GO" id="GO:0006144">
    <property type="term" value="P:purine nucleobase metabolic process"/>
    <property type="evidence" value="ECO:0007669"/>
    <property type="project" value="UniProtKB-KW"/>
</dbReference>
<dbReference type="Gene3D" id="1.10.3330.10">
    <property type="entry name" value="Oxo-4-hydroxy-4-carboxy-5-ureidoimidazoline decarboxylase"/>
    <property type="match status" value="1"/>
</dbReference>
<keyword evidence="5" id="KW-0210">Decarboxylase</keyword>
<accession>A0A9X1ACK3</accession>
<proteinExistence type="predicted"/>
<dbReference type="SUPFAM" id="SSF158694">
    <property type="entry name" value="UraD-Like"/>
    <property type="match status" value="1"/>
</dbReference>
<dbReference type="Pfam" id="PF09349">
    <property type="entry name" value="OHCU_decarbox"/>
    <property type="match status" value="1"/>
</dbReference>
<keyword evidence="6 8" id="KW-0456">Lyase</keyword>
<keyword evidence="4" id="KW-0659">Purine metabolism</keyword>
<dbReference type="PANTHER" id="PTHR43466">
    <property type="entry name" value="2-OXO-4-HYDROXY-4-CARBOXY-5-UREIDOIMIDAZOLINE DECARBOXYLASE-RELATED"/>
    <property type="match status" value="1"/>
</dbReference>
<protein>
    <recommendedName>
        <fullName evidence="3">2-oxo-4-hydroxy-4-carboxy-5-ureidoimidazoline decarboxylase</fullName>
        <ecNumber evidence="3">4.1.1.97</ecNumber>
    </recommendedName>
</protein>
<name>A0A9X1ACK3_9HYPH</name>
<evidence type="ECO:0000256" key="1">
    <source>
        <dbReference type="ARBA" id="ARBA00001163"/>
    </source>
</evidence>
<evidence type="ECO:0000256" key="2">
    <source>
        <dbReference type="ARBA" id="ARBA00004754"/>
    </source>
</evidence>
<dbReference type="NCBIfam" id="TIGR03164">
    <property type="entry name" value="UHCUDC"/>
    <property type="match status" value="1"/>
</dbReference>
<keyword evidence="9" id="KW-1185">Reference proteome</keyword>
<sequence>MLSIDRINHMEWDEFVSTLGPVFENSPWIARGAWNSRPFVNAEALHRAMFDQVLRRDVATRMEFLRVHPDLAGKEAKEGRMTTESTVEQGTAGLDRLSSREAAMIDDLNSRYRAKHGFPFIICVRHYTKVGIFAEFIHRLGCGTEIELEEALRQIANISRYRLDSILAPQTDGEIKPS</sequence>
<dbReference type="InterPro" id="IPR018020">
    <property type="entry name" value="OHCU_decarboxylase"/>
</dbReference>
<dbReference type="RefSeq" id="WP_214391146.1">
    <property type="nucleotide sequence ID" value="NZ_JAFLWW010000004.1"/>
</dbReference>
<evidence type="ECO:0000256" key="4">
    <source>
        <dbReference type="ARBA" id="ARBA00022631"/>
    </source>
</evidence>
<feature type="domain" description="Oxo-4-hydroxy-4-carboxy-5-ureidoimidazoline decarboxylase" evidence="7">
    <location>
        <begin position="8"/>
        <end position="164"/>
    </location>
</feature>
<evidence type="ECO:0000256" key="3">
    <source>
        <dbReference type="ARBA" id="ARBA00012257"/>
    </source>
</evidence>
<comment type="catalytic activity">
    <reaction evidence="1">
        <text>5-hydroxy-2-oxo-4-ureido-2,5-dihydro-1H-imidazole-5-carboxylate + H(+) = (S)-allantoin + CO2</text>
        <dbReference type="Rhea" id="RHEA:26301"/>
        <dbReference type="ChEBI" id="CHEBI:15378"/>
        <dbReference type="ChEBI" id="CHEBI:15678"/>
        <dbReference type="ChEBI" id="CHEBI:16526"/>
        <dbReference type="ChEBI" id="CHEBI:58639"/>
        <dbReference type="EC" id="4.1.1.97"/>
    </reaction>
</comment>
<dbReference type="GO" id="GO:0019628">
    <property type="term" value="P:urate catabolic process"/>
    <property type="evidence" value="ECO:0007669"/>
    <property type="project" value="TreeGrafter"/>
</dbReference>
<comment type="pathway">
    <text evidence="2">Purine metabolism; urate degradation; (S)-allantoin from urate: step 3/3.</text>
</comment>
<dbReference type="EMBL" id="JAFLWW010000004">
    <property type="protein sequence ID" value="MBT1157213.1"/>
    <property type="molecule type" value="Genomic_DNA"/>
</dbReference>
<dbReference type="InterPro" id="IPR036778">
    <property type="entry name" value="OHCU_decarboxylase_sf"/>
</dbReference>
<dbReference type="InterPro" id="IPR017580">
    <property type="entry name" value="OHCU_decarboxylase-1"/>
</dbReference>
<comment type="caution">
    <text evidence="8">The sequence shown here is derived from an EMBL/GenBank/DDBJ whole genome shotgun (WGS) entry which is preliminary data.</text>
</comment>